<evidence type="ECO:0000313" key="3">
    <source>
        <dbReference type="EMBL" id="KAF7268565.1"/>
    </source>
</evidence>
<organism evidence="3 4">
    <name type="scientific">Rhynchophorus ferrugineus</name>
    <name type="common">Red palm weevil</name>
    <name type="synonym">Curculio ferrugineus</name>
    <dbReference type="NCBI Taxonomy" id="354439"/>
    <lineage>
        <taxon>Eukaryota</taxon>
        <taxon>Metazoa</taxon>
        <taxon>Ecdysozoa</taxon>
        <taxon>Arthropoda</taxon>
        <taxon>Hexapoda</taxon>
        <taxon>Insecta</taxon>
        <taxon>Pterygota</taxon>
        <taxon>Neoptera</taxon>
        <taxon>Endopterygota</taxon>
        <taxon>Coleoptera</taxon>
        <taxon>Polyphaga</taxon>
        <taxon>Cucujiformia</taxon>
        <taxon>Curculionidae</taxon>
        <taxon>Dryophthorinae</taxon>
        <taxon>Rhynchophorus</taxon>
    </lineage>
</organism>
<dbReference type="InterPro" id="IPR050333">
    <property type="entry name" value="SLRP"/>
</dbReference>
<evidence type="ECO:0000256" key="1">
    <source>
        <dbReference type="ARBA" id="ARBA00022614"/>
    </source>
</evidence>
<dbReference type="EMBL" id="JAACXV010014319">
    <property type="protein sequence ID" value="KAF7268565.1"/>
    <property type="molecule type" value="Genomic_DNA"/>
</dbReference>
<dbReference type="Proteomes" id="UP000625711">
    <property type="component" value="Unassembled WGS sequence"/>
</dbReference>
<dbReference type="InterPro" id="IPR026906">
    <property type="entry name" value="LRR_5"/>
</dbReference>
<protein>
    <submittedName>
        <fullName evidence="3">Uncharacterized protein</fullName>
    </submittedName>
</protein>
<dbReference type="OrthoDB" id="2013775at2759"/>
<dbReference type="AlphaFoldDB" id="A0A834HU06"/>
<dbReference type="Gene3D" id="3.80.10.10">
    <property type="entry name" value="Ribonuclease Inhibitor"/>
    <property type="match status" value="4"/>
</dbReference>
<evidence type="ECO:0000313" key="4">
    <source>
        <dbReference type="Proteomes" id="UP000625711"/>
    </source>
</evidence>
<comment type="caution">
    <text evidence="3">The sequence shown here is derived from an EMBL/GenBank/DDBJ whole genome shotgun (WGS) entry which is preliminary data.</text>
</comment>
<keyword evidence="2" id="KW-0677">Repeat</keyword>
<gene>
    <name evidence="3" type="ORF">GWI33_018318</name>
</gene>
<dbReference type="InterPro" id="IPR032675">
    <property type="entry name" value="LRR_dom_sf"/>
</dbReference>
<dbReference type="InterPro" id="IPR003591">
    <property type="entry name" value="Leu-rich_rpt_typical-subtyp"/>
</dbReference>
<dbReference type="SUPFAM" id="SSF52047">
    <property type="entry name" value="RNI-like"/>
    <property type="match status" value="1"/>
</dbReference>
<proteinExistence type="predicted"/>
<name>A0A834HU06_RHYFE</name>
<dbReference type="Pfam" id="PF13855">
    <property type="entry name" value="LRR_8"/>
    <property type="match status" value="2"/>
</dbReference>
<dbReference type="PRINTS" id="PR00019">
    <property type="entry name" value="LEURICHRPT"/>
</dbReference>
<dbReference type="InterPro" id="IPR001611">
    <property type="entry name" value="Leu-rich_rpt"/>
</dbReference>
<dbReference type="SUPFAM" id="SSF52058">
    <property type="entry name" value="L domain-like"/>
    <property type="match status" value="2"/>
</dbReference>
<reference evidence="3" key="1">
    <citation type="submission" date="2020-08" db="EMBL/GenBank/DDBJ databases">
        <title>Genome sequencing and assembly of the red palm weevil Rhynchophorus ferrugineus.</title>
        <authorList>
            <person name="Dias G.B."/>
            <person name="Bergman C.M."/>
            <person name="Manee M."/>
        </authorList>
    </citation>
    <scope>NUCLEOTIDE SEQUENCE</scope>
    <source>
        <strain evidence="3">AA-2017</strain>
        <tissue evidence="3">Whole larva</tissue>
    </source>
</reference>
<accession>A0A834HU06</accession>
<dbReference type="SMART" id="SM00369">
    <property type="entry name" value="LRR_TYP"/>
    <property type="match status" value="11"/>
</dbReference>
<dbReference type="PROSITE" id="PS51450">
    <property type="entry name" value="LRR"/>
    <property type="match status" value="3"/>
</dbReference>
<dbReference type="Pfam" id="PF13516">
    <property type="entry name" value="LRR_6"/>
    <property type="match status" value="1"/>
</dbReference>
<keyword evidence="4" id="KW-1185">Reference proteome</keyword>
<dbReference type="PANTHER" id="PTHR45712:SF22">
    <property type="entry name" value="INSULIN-LIKE GROWTH FACTOR-BINDING PROTEIN COMPLEX ACID LABILE SUBUNIT"/>
    <property type="match status" value="1"/>
</dbReference>
<evidence type="ECO:0000256" key="2">
    <source>
        <dbReference type="ARBA" id="ARBA00022737"/>
    </source>
</evidence>
<keyword evidence="1" id="KW-0433">Leucine-rich repeat</keyword>
<dbReference type="Pfam" id="PF13306">
    <property type="entry name" value="LRR_5"/>
    <property type="match status" value="1"/>
</dbReference>
<sequence length="813" mass="92713">MRLPGSFVFVWNDILCAAKECRFKMTSANLRVFFGAVWLMVFLPSAKTECYFEDFEGMYTVRCMSTSINEYIYDILQTDAGEYYYLDISYSDFPKIERLVISSNIQILKITTSNVSSVAPDFLNNNNPIRVLDFSHNQLETFFLESRYFPNLQLLDLSHNKIRIFDLAQMQMYNIQLDLGFNRIEEINSTSYTFTFSFSILNLQHNPLKVIHTDRIRNSVKVNVDTLILSGMNLTLPLLNCISKTFQVSALNMSGTLVPSDAMLYYSIENLDLSYSSIHSIGNVLRAEMATTLRYLNLSHNHIETTVVDDLEARTIEVYELDLSFNTLRLTNNSFHQWSALQVLRLANCSLKAVSDDIFSGLTNLEQLNLSGNLLRILAVNSFQILPNLRQLDLSRNLISRLGSETFVGLPSLHLVDLSVNQIGVIETNAFVNVPLLRIVRVARNNGPLSFNDHPFLHIGTLDHLDLSNSNIEPIHNRSLYFAECPILELSLSIRGELNDQSFRCDSLKAFSVVNATIPVLRNRSFIAFSRLSVLKMENCAVDKIEPCALCGLFSLQIFSAKCIFARTRTINSLAFKDFYHLLYLDLSAIGLSDIQARAFYRMKLLDSLDLSHNNLTYLRANAFEGLNALRHLKLENSSIRYCSANAFYGLNSLQTLNLTNNKIRTIDLGTFQHFPSLRELHLSGNKLVEFKVGVFSNLPSLQKLYMARNDISTILTESLWPLSDLRLLDLEYNNLKSLDYQVFSTRQFNLLHTLKIAKNKFRCDYLKDMLVALNFPISQSTNIDYYSDNIDGVDCVDVCKYVLCLKDSHGIN</sequence>
<dbReference type="PANTHER" id="PTHR45712">
    <property type="entry name" value="AGAP008170-PA"/>
    <property type="match status" value="1"/>
</dbReference>